<name>A0ABQ2AGH7_9BACT</name>
<dbReference type="EMBL" id="BMGY01000068">
    <property type="protein sequence ID" value="GGH91285.1"/>
    <property type="molecule type" value="Genomic_DNA"/>
</dbReference>
<dbReference type="InterPro" id="IPR024618">
    <property type="entry name" value="DUF3857"/>
</dbReference>
<dbReference type="RefSeq" id="WP_188563777.1">
    <property type="nucleotide sequence ID" value="NZ_BMGY01000068.1"/>
</dbReference>
<keyword evidence="1" id="KW-0732">Signal</keyword>
<evidence type="ECO:0008006" key="6">
    <source>
        <dbReference type="Google" id="ProtNLM"/>
    </source>
</evidence>
<sequence length="686" mass="75944">MKLPLYTAATLATMLLAAGAAQAQEPIKFGKPDPKDFTAAPFVGDSAAAAVVLCDFGTTSFQLKGSNFQLVTERITRIKILKKAGYDAATVTIPLYHQNTNEEKISALRGTTYNLVNGQVVKTKLENSNAFTEERTANVRVRKFTLPDVREGAVIEYAYTVTSDFLFNFQSWTFQRDIPVRWSEYRANIPEYFDYKMLMQGYHGMAVNSREEGSGQYVLHTSGSFEGGTGGFGGKSGRVAASNDIITAQVTNYHWAMKDVPAFRDEPYMTTADDYLDRIDFELAGEKFPGQAYRNVAGTWSKIDLELLGDDNFGMQLDRGNFMKDQMVALAAKHPEVAARAAAVREAVMAAVRYDGTDRYHTTGSLRKAFDAHRGTSADVNLLLIAALRDAGVPAQPLLLSTRDHGRVNQLLPLLERFNYVVALVPLTGGKDLLVDATEPLLPCGVLPERCLNQAGRLIMKNPAEGRWVDLSPTQRHVHYQQIALTLDAQGGLTGKVHEEHGGYAGASARRELTRLGDKKYMAELARTHSSWTVPKFAVAERENVAKPLAVDYEFAQPADDTNTATTLYLSPLQEFNNEQNPFHHDDRQFPVDFGAAQDEITVLTLTLPEDYELAELPKPAVVEMPDNGGRFIYSVSATAPGVVQLTSRLNLRKPMYGADEYASLREFYRLMLAKHGEKLVIKKKA</sequence>
<evidence type="ECO:0000313" key="5">
    <source>
        <dbReference type="Proteomes" id="UP000637774"/>
    </source>
</evidence>
<keyword evidence="5" id="KW-1185">Reference proteome</keyword>
<evidence type="ECO:0000259" key="2">
    <source>
        <dbReference type="Pfam" id="PF01841"/>
    </source>
</evidence>
<dbReference type="Gene3D" id="2.60.40.3140">
    <property type="match status" value="1"/>
</dbReference>
<feature type="domain" description="Transglutaminase-like" evidence="2">
    <location>
        <begin position="334"/>
        <end position="404"/>
    </location>
</feature>
<feature type="domain" description="DUF3857" evidence="3">
    <location>
        <begin position="76"/>
        <end position="214"/>
    </location>
</feature>
<feature type="chain" id="PRO_5046967262" description="DUF3857 domain-containing protein" evidence="1">
    <location>
        <begin position="24"/>
        <end position="686"/>
    </location>
</feature>
<protein>
    <recommendedName>
        <fullName evidence="6">DUF3857 domain-containing protein</fullName>
    </recommendedName>
</protein>
<reference evidence="5" key="1">
    <citation type="journal article" date="2019" name="Int. J. Syst. Evol. Microbiol.">
        <title>The Global Catalogue of Microorganisms (GCM) 10K type strain sequencing project: providing services to taxonomists for standard genome sequencing and annotation.</title>
        <authorList>
            <consortium name="The Broad Institute Genomics Platform"/>
            <consortium name="The Broad Institute Genome Sequencing Center for Infectious Disease"/>
            <person name="Wu L."/>
            <person name="Ma J."/>
        </authorList>
    </citation>
    <scope>NUCLEOTIDE SEQUENCE [LARGE SCALE GENOMIC DNA]</scope>
    <source>
        <strain evidence="5">CGMCC 1.14966</strain>
    </source>
</reference>
<dbReference type="Pfam" id="PF01841">
    <property type="entry name" value="Transglut_core"/>
    <property type="match status" value="1"/>
</dbReference>
<gene>
    <name evidence="4" type="ORF">GCM10011495_39050</name>
</gene>
<evidence type="ECO:0000259" key="3">
    <source>
        <dbReference type="Pfam" id="PF12969"/>
    </source>
</evidence>
<dbReference type="Gene3D" id="3.10.620.30">
    <property type="match status" value="1"/>
</dbReference>
<evidence type="ECO:0000256" key="1">
    <source>
        <dbReference type="SAM" id="SignalP"/>
    </source>
</evidence>
<dbReference type="Pfam" id="PF12969">
    <property type="entry name" value="DUF3857"/>
    <property type="match status" value="1"/>
</dbReference>
<feature type="signal peptide" evidence="1">
    <location>
        <begin position="1"/>
        <end position="23"/>
    </location>
</feature>
<organism evidence="4 5">
    <name type="scientific">Hymenobacter frigidus</name>
    <dbReference type="NCBI Taxonomy" id="1524095"/>
    <lineage>
        <taxon>Bacteria</taxon>
        <taxon>Pseudomonadati</taxon>
        <taxon>Bacteroidota</taxon>
        <taxon>Cytophagia</taxon>
        <taxon>Cytophagales</taxon>
        <taxon>Hymenobacteraceae</taxon>
        <taxon>Hymenobacter</taxon>
    </lineage>
</organism>
<dbReference type="Gene3D" id="2.60.120.1130">
    <property type="match status" value="1"/>
</dbReference>
<accession>A0ABQ2AGH7</accession>
<evidence type="ECO:0000313" key="4">
    <source>
        <dbReference type="EMBL" id="GGH91285.1"/>
    </source>
</evidence>
<proteinExistence type="predicted"/>
<comment type="caution">
    <text evidence="4">The sequence shown here is derived from an EMBL/GenBank/DDBJ whole genome shotgun (WGS) entry which is preliminary data.</text>
</comment>
<dbReference type="Proteomes" id="UP000637774">
    <property type="component" value="Unassembled WGS sequence"/>
</dbReference>
<dbReference type="InterPro" id="IPR002931">
    <property type="entry name" value="Transglutaminase-like"/>
</dbReference>